<evidence type="ECO:0000259" key="1">
    <source>
        <dbReference type="Pfam" id="PF06114"/>
    </source>
</evidence>
<name>A0ABW4KE40_9BACI</name>
<evidence type="ECO:0000313" key="4">
    <source>
        <dbReference type="Proteomes" id="UP001597301"/>
    </source>
</evidence>
<feature type="domain" description="IrrE N-terminal-like" evidence="1">
    <location>
        <begin position="159"/>
        <end position="245"/>
    </location>
</feature>
<evidence type="ECO:0000259" key="2">
    <source>
        <dbReference type="Pfam" id="PF08401"/>
    </source>
</evidence>
<dbReference type="Proteomes" id="UP001597301">
    <property type="component" value="Unassembled WGS sequence"/>
</dbReference>
<keyword evidence="4" id="KW-1185">Reference proteome</keyword>
<reference evidence="4" key="1">
    <citation type="journal article" date="2019" name="Int. J. Syst. Evol. Microbiol.">
        <title>The Global Catalogue of Microorganisms (GCM) 10K type strain sequencing project: providing services to taxonomists for standard genome sequencing and annotation.</title>
        <authorList>
            <consortium name="The Broad Institute Genomics Platform"/>
            <consortium name="The Broad Institute Genome Sequencing Center for Infectious Disease"/>
            <person name="Wu L."/>
            <person name="Ma J."/>
        </authorList>
    </citation>
    <scope>NUCLEOTIDE SEQUENCE [LARGE SCALE GENOMIC DNA]</scope>
    <source>
        <strain evidence="4">CGMCC 1.12295</strain>
    </source>
</reference>
<dbReference type="InterPro" id="IPR010359">
    <property type="entry name" value="IrrE_HExxH"/>
</dbReference>
<feature type="domain" description="N-terminal" evidence="2">
    <location>
        <begin position="17"/>
        <end position="108"/>
    </location>
</feature>
<protein>
    <submittedName>
        <fullName evidence="3">ImmA/IrrE family metallo-endopeptidase</fullName>
    </submittedName>
</protein>
<gene>
    <name evidence="3" type="ORF">ACFSCZ_00620</name>
</gene>
<evidence type="ECO:0000313" key="3">
    <source>
        <dbReference type="EMBL" id="MFD1705252.1"/>
    </source>
</evidence>
<dbReference type="Pfam" id="PF06114">
    <property type="entry name" value="Peptidase_M78"/>
    <property type="match status" value="1"/>
</dbReference>
<sequence>MTNKMERQITEYFHSPESIKEYLNFMGKFHNYSVNNTLLIQDQFPGATAVGSFKFWKDKGFAVKKGEKGIKILVPKITTYFERGDKEVQLKYATKEEKEKIANKEIKTYTRTFFDVGHVFDVSQTTATLDDLPKIFPNRWLDGSVENYESMYQALEKVAENSGIKIVEPYSELGSAKGVSYTLRKEVALNPRNTELQNVKTLVHELAHAVLHTEETYDQYSAQEKEFQAEMVAYTVSSYFGLDTSEYSLPYLHHWTEGKKLKEQEKLLKEVRETAHEFISIIEEEIVKERGKEMENKREHEKVDPYQEALVIQENYGLLSNIAEWENEKFLNYLKSVDEETFKKYIEYKKTYEREVIEEKNLAHELWEAWETSENEVKNNLLKTEKKEKGNWVNRNRKKVMQEMER</sequence>
<dbReference type="Pfam" id="PF08401">
    <property type="entry name" value="ArdcN"/>
    <property type="match status" value="1"/>
</dbReference>
<dbReference type="EMBL" id="JBHUEO010000002">
    <property type="protein sequence ID" value="MFD1705252.1"/>
    <property type="molecule type" value="Genomic_DNA"/>
</dbReference>
<dbReference type="Gene3D" id="1.10.10.2910">
    <property type="match status" value="1"/>
</dbReference>
<accession>A0ABW4KE40</accession>
<proteinExistence type="predicted"/>
<organism evidence="3 4">
    <name type="scientific">Siminovitchia sediminis</name>
    <dbReference type="NCBI Taxonomy" id="1274353"/>
    <lineage>
        <taxon>Bacteria</taxon>
        <taxon>Bacillati</taxon>
        <taxon>Bacillota</taxon>
        <taxon>Bacilli</taxon>
        <taxon>Bacillales</taxon>
        <taxon>Bacillaceae</taxon>
        <taxon>Siminovitchia</taxon>
    </lineage>
</organism>
<comment type="caution">
    <text evidence="3">The sequence shown here is derived from an EMBL/GenBank/DDBJ whole genome shotgun (WGS) entry which is preliminary data.</text>
</comment>
<dbReference type="InterPro" id="IPR013610">
    <property type="entry name" value="ArdC_N"/>
</dbReference>
<dbReference type="RefSeq" id="WP_380771513.1">
    <property type="nucleotide sequence ID" value="NZ_JBHUEO010000002.1"/>
</dbReference>